<accession>A0A815C7T4</accession>
<comment type="caution">
    <text evidence="3">The sequence shown here is derived from an EMBL/GenBank/DDBJ whole genome shotgun (WGS) entry which is preliminary data.</text>
</comment>
<keyword evidence="1" id="KW-0732">Signal</keyword>
<organism evidence="3 6">
    <name type="scientific">Adineta steineri</name>
    <dbReference type="NCBI Taxonomy" id="433720"/>
    <lineage>
        <taxon>Eukaryota</taxon>
        <taxon>Metazoa</taxon>
        <taxon>Spiralia</taxon>
        <taxon>Gnathifera</taxon>
        <taxon>Rotifera</taxon>
        <taxon>Eurotatoria</taxon>
        <taxon>Bdelloidea</taxon>
        <taxon>Adinetida</taxon>
        <taxon>Adinetidae</taxon>
        <taxon>Adineta</taxon>
    </lineage>
</organism>
<dbReference type="InterPro" id="IPR012338">
    <property type="entry name" value="Beta-lactam/transpept-like"/>
</dbReference>
<gene>
    <name evidence="3" type="ORF">BJG266_LOCUS31147</name>
    <name evidence="4" type="ORF">QVE165_LOCUS48111</name>
</gene>
<evidence type="ECO:0000313" key="6">
    <source>
        <dbReference type="Proteomes" id="UP000663877"/>
    </source>
</evidence>
<feature type="domain" description="Beta-lactamase-related" evidence="2">
    <location>
        <begin position="34"/>
        <end position="381"/>
    </location>
</feature>
<dbReference type="InterPro" id="IPR050491">
    <property type="entry name" value="AmpC-like"/>
</dbReference>
<evidence type="ECO:0000313" key="3">
    <source>
        <dbReference type="EMBL" id="CAF1279972.1"/>
    </source>
</evidence>
<reference evidence="3" key="1">
    <citation type="submission" date="2021-02" db="EMBL/GenBank/DDBJ databases">
        <authorList>
            <person name="Nowell W R."/>
        </authorList>
    </citation>
    <scope>NUCLEOTIDE SEQUENCE</scope>
</reference>
<proteinExistence type="predicted"/>
<evidence type="ECO:0000256" key="1">
    <source>
        <dbReference type="SAM" id="SignalP"/>
    </source>
</evidence>
<evidence type="ECO:0000259" key="2">
    <source>
        <dbReference type="Pfam" id="PF00144"/>
    </source>
</evidence>
<name>A0A815C7T4_9BILA</name>
<dbReference type="Proteomes" id="UP000663832">
    <property type="component" value="Unassembled WGS sequence"/>
</dbReference>
<feature type="chain" id="PRO_5035686865" description="Beta-lactamase-related domain-containing protein" evidence="1">
    <location>
        <begin position="20"/>
        <end position="434"/>
    </location>
</feature>
<keyword evidence="5" id="KW-1185">Reference proteome</keyword>
<dbReference type="EMBL" id="CAJNOM010000794">
    <property type="protein sequence ID" value="CAF1563387.1"/>
    <property type="molecule type" value="Genomic_DNA"/>
</dbReference>
<dbReference type="Gene3D" id="3.40.710.10">
    <property type="entry name" value="DD-peptidase/beta-lactamase superfamily"/>
    <property type="match status" value="1"/>
</dbReference>
<dbReference type="OrthoDB" id="5946976at2759"/>
<sequence>MKIFWLLTIAILIQTDVHAAECPPTTTSIQLLLDEAFIPGAAFIVVNSTGIIYEQGIGYHTPPIFKDRRPIDPSSSIFLLASISKTFVGVAAMQMVESNRLKLDVDINQYLGPQMKLIHPHYPNKTITMRNLLSHSSGIRQNIVEEYKLYVPGDDFTKRNLSDVITMYLSHENSWLPVPPGNLTYYSNIGTGLAAHIIELLAGISFEEYVREKILKPLDIDTNNASYRLSTFQNNQINLVDHYIYNASWLESFQQLAPYFNFSRAENSSDWFYAPFFSFTIYPAGMLRMTAHSLSKFLRSFLNNFHNILHNPQSIDEMLSISPQMSYVNMSNVEFSLGWYWEIFDGRRFIGHDGSLPGVRTSMMANEKRNLGVIILTNGDIIKNDEQAQKVKDTIVHLMIKLFDCFETKTNSAFHQHINIIYIWWTISILYFLK</sequence>
<protein>
    <recommendedName>
        <fullName evidence="2">Beta-lactamase-related domain-containing protein</fullName>
    </recommendedName>
</protein>
<evidence type="ECO:0000313" key="4">
    <source>
        <dbReference type="EMBL" id="CAF1563387.1"/>
    </source>
</evidence>
<feature type="signal peptide" evidence="1">
    <location>
        <begin position="1"/>
        <end position="19"/>
    </location>
</feature>
<dbReference type="AlphaFoldDB" id="A0A815C7T4"/>
<dbReference type="PANTHER" id="PTHR46825">
    <property type="entry name" value="D-ALANYL-D-ALANINE-CARBOXYPEPTIDASE/ENDOPEPTIDASE AMPH"/>
    <property type="match status" value="1"/>
</dbReference>
<evidence type="ECO:0000313" key="5">
    <source>
        <dbReference type="Proteomes" id="UP000663832"/>
    </source>
</evidence>
<dbReference type="Proteomes" id="UP000663877">
    <property type="component" value="Unassembled WGS sequence"/>
</dbReference>
<dbReference type="PANTHER" id="PTHR46825:SF9">
    <property type="entry name" value="BETA-LACTAMASE-RELATED DOMAIN-CONTAINING PROTEIN"/>
    <property type="match status" value="1"/>
</dbReference>
<dbReference type="InterPro" id="IPR001466">
    <property type="entry name" value="Beta-lactam-related"/>
</dbReference>
<dbReference type="SUPFAM" id="SSF56601">
    <property type="entry name" value="beta-lactamase/transpeptidase-like"/>
    <property type="match status" value="1"/>
</dbReference>
<dbReference type="EMBL" id="CAJNOI010000442">
    <property type="protein sequence ID" value="CAF1279972.1"/>
    <property type="molecule type" value="Genomic_DNA"/>
</dbReference>
<dbReference type="Pfam" id="PF00144">
    <property type="entry name" value="Beta-lactamase"/>
    <property type="match status" value="1"/>
</dbReference>